<accession>A0A2C5XLM3</accession>
<protein>
    <submittedName>
        <fullName evidence="1">Uncharacterized protein</fullName>
    </submittedName>
</protein>
<evidence type="ECO:0000313" key="1">
    <source>
        <dbReference type="EMBL" id="PHH66488.1"/>
    </source>
</evidence>
<name>A0A2C5XLM3_9HYPO</name>
<proteinExistence type="predicted"/>
<reference evidence="1 2" key="1">
    <citation type="submission" date="2017-06" db="EMBL/GenBank/DDBJ databases">
        <title>Ant-infecting Ophiocordyceps genomes reveal a high diversity of potential behavioral manipulation genes and a possible major role for enterotoxins.</title>
        <authorList>
            <person name="De Bekker C."/>
            <person name="Evans H.C."/>
            <person name="Brachmann A."/>
            <person name="Hughes D.P."/>
        </authorList>
    </citation>
    <scope>NUCLEOTIDE SEQUENCE [LARGE SCALE GENOMIC DNA]</scope>
    <source>
        <strain evidence="1 2">Map64</strain>
    </source>
</reference>
<organism evidence="1 2">
    <name type="scientific">Ophiocordyceps australis</name>
    <dbReference type="NCBI Taxonomy" id="1399860"/>
    <lineage>
        <taxon>Eukaryota</taxon>
        <taxon>Fungi</taxon>
        <taxon>Dikarya</taxon>
        <taxon>Ascomycota</taxon>
        <taxon>Pezizomycotina</taxon>
        <taxon>Sordariomycetes</taxon>
        <taxon>Hypocreomycetidae</taxon>
        <taxon>Hypocreales</taxon>
        <taxon>Ophiocordycipitaceae</taxon>
        <taxon>Ophiocordyceps</taxon>
    </lineage>
</organism>
<dbReference type="EMBL" id="NJET01000007">
    <property type="protein sequence ID" value="PHH66488.1"/>
    <property type="molecule type" value="Genomic_DNA"/>
</dbReference>
<sequence>MAQIKIKTELRGQTGAAAGAKSSKRSGNIRQALKRIDGYRRPLCTKHFNQVADEAGLLGKNKERRRHKAVRRQPMRWVKYEGRLRNIAIAAGSSPDRLRVRTWQQLDNAIDALSNREHVLLECAVACAFGPGATKGKCVRCNSGASGDGKAPVAKMALGPADWDSIKINGYNRIRAGNVSFAVDTCDREPMIFAL</sequence>
<gene>
    <name evidence="1" type="ORF">CDD81_6963</name>
</gene>
<dbReference type="Proteomes" id="UP000226192">
    <property type="component" value="Unassembled WGS sequence"/>
</dbReference>
<comment type="caution">
    <text evidence="1">The sequence shown here is derived from an EMBL/GenBank/DDBJ whole genome shotgun (WGS) entry which is preliminary data.</text>
</comment>
<evidence type="ECO:0000313" key="2">
    <source>
        <dbReference type="Proteomes" id="UP000226192"/>
    </source>
</evidence>
<dbReference type="OrthoDB" id="10324149at2759"/>
<keyword evidence="2" id="KW-1185">Reference proteome</keyword>
<dbReference type="AlphaFoldDB" id="A0A2C5XLM3"/>